<dbReference type="InterPro" id="IPR014729">
    <property type="entry name" value="Rossmann-like_a/b/a_fold"/>
</dbReference>
<organism evidence="2 3">
    <name type="scientific">Lepeophtheirus salmonis</name>
    <name type="common">Salmon louse</name>
    <name type="synonym">Caligus salmonis</name>
    <dbReference type="NCBI Taxonomy" id="72036"/>
    <lineage>
        <taxon>Eukaryota</taxon>
        <taxon>Metazoa</taxon>
        <taxon>Ecdysozoa</taxon>
        <taxon>Arthropoda</taxon>
        <taxon>Crustacea</taxon>
        <taxon>Multicrustacea</taxon>
        <taxon>Hexanauplia</taxon>
        <taxon>Copepoda</taxon>
        <taxon>Siphonostomatoida</taxon>
        <taxon>Caligidae</taxon>
        <taxon>Lepeophtheirus</taxon>
    </lineage>
</organism>
<sequence>MSKGESEETDGIVQGCFPISIKSSSRESTEHTNSPKKINQSSYSFKTSPHHPKKYFVHWFRKGLRLSDNPVLLRGSNVGENQWRIIDKNDLPKYPVPAISSNLESVVTTPIGRNHDKKNLVTFSKGIGFR</sequence>
<accession>A0A7R8CTT8</accession>
<name>A0A7R8CTT8_LEPSM</name>
<reference evidence="2" key="1">
    <citation type="submission" date="2021-02" db="EMBL/GenBank/DDBJ databases">
        <authorList>
            <person name="Bekaert M."/>
        </authorList>
    </citation>
    <scope>NUCLEOTIDE SEQUENCE</scope>
    <source>
        <strain evidence="2">IoA-00</strain>
    </source>
</reference>
<feature type="region of interest" description="Disordered" evidence="1">
    <location>
        <begin position="23"/>
        <end position="49"/>
    </location>
</feature>
<protein>
    <submittedName>
        <fullName evidence="2">CRY</fullName>
    </submittedName>
</protein>
<evidence type="ECO:0000313" key="2">
    <source>
        <dbReference type="EMBL" id="CAF2927312.1"/>
    </source>
</evidence>
<proteinExistence type="predicted"/>
<dbReference type="Proteomes" id="UP000675881">
    <property type="component" value="Chromosome 4"/>
</dbReference>
<evidence type="ECO:0000313" key="3">
    <source>
        <dbReference type="Proteomes" id="UP000675881"/>
    </source>
</evidence>
<dbReference type="AlphaFoldDB" id="A0A7R8CTT8"/>
<gene>
    <name evidence="2" type="ORF">LSAA_9301</name>
</gene>
<dbReference type="Gene3D" id="3.40.50.620">
    <property type="entry name" value="HUPs"/>
    <property type="match status" value="1"/>
</dbReference>
<feature type="compositionally biased region" description="Polar residues" evidence="1">
    <location>
        <begin position="31"/>
        <end position="47"/>
    </location>
</feature>
<dbReference type="EMBL" id="HG994583">
    <property type="protein sequence ID" value="CAF2927312.1"/>
    <property type="molecule type" value="Genomic_DNA"/>
</dbReference>
<evidence type="ECO:0000256" key="1">
    <source>
        <dbReference type="SAM" id="MobiDB-lite"/>
    </source>
</evidence>
<dbReference type="InterPro" id="IPR036155">
    <property type="entry name" value="Crypto/Photolyase_N_sf"/>
</dbReference>
<dbReference type="SUPFAM" id="SSF52425">
    <property type="entry name" value="Cryptochrome/photolyase, N-terminal domain"/>
    <property type="match status" value="1"/>
</dbReference>
<keyword evidence="3" id="KW-1185">Reference proteome</keyword>